<feature type="domain" description="Integrase catalytic" evidence="2">
    <location>
        <begin position="286"/>
        <end position="516"/>
    </location>
</feature>
<dbReference type="Gene3D" id="3.30.420.10">
    <property type="entry name" value="Ribonuclease H-like superfamily/Ribonuclease H"/>
    <property type="match status" value="1"/>
</dbReference>
<name>A0ABY2IS22_9MICO</name>
<dbReference type="InterPro" id="IPR001584">
    <property type="entry name" value="Integrase_cat-core"/>
</dbReference>
<reference evidence="3 4" key="1">
    <citation type="submission" date="2019-03" db="EMBL/GenBank/DDBJ databases">
        <title>Genomics of glacier-inhabiting Cryobacterium strains.</title>
        <authorList>
            <person name="Liu Q."/>
            <person name="Xin Y.-H."/>
        </authorList>
    </citation>
    <scope>NUCLEOTIDE SEQUENCE [LARGE SCALE GENOMIC DNA]</scope>
    <source>
        <strain evidence="3 4">MDB1-5</strain>
    </source>
</reference>
<dbReference type="Pfam" id="PF09299">
    <property type="entry name" value="Mu-transpos_C"/>
    <property type="match status" value="1"/>
</dbReference>
<dbReference type="InterPro" id="IPR036397">
    <property type="entry name" value="RNaseH_sf"/>
</dbReference>
<proteinExistence type="predicted"/>
<dbReference type="EMBL" id="SOFS01000007">
    <property type="protein sequence ID" value="TFC23372.1"/>
    <property type="molecule type" value="Genomic_DNA"/>
</dbReference>
<sequence length="671" mass="74920">MHSSSNASRTPVPLFTTWSGWESSASTSLSVSTTKPPSKGTLMNALNLAEPIHLIDGDYDFVEHQNPFIRLRKTSDGTYIDLNMAELARRRIGAHAFPTEPRTFDRLDKAQVTATAQWAEHVEELLTGVHPGHDTPRPEYDPASTTLNDRVQAKILELESAGIATSRATIMRKIKRFREQGSAGIIDRRLVRHDGPLDFLHPDVKDALCTVIANQATVSTGTKSRLIVQTHAELLKRFGAQAPAMPPESSMYRYIKTLTQGLHTTGSANTRQSLANRPRRTFALNTQVLPGAEVQVDSTPMDIFVRTASGKLTRPILTVMFDVATRSILACTLRLEATKGIDHVALLAQALTPHQNRPNRAVFRQLVQDGSPQCTLLREEERSALESTRPFVYPRRIMMDNGKDYTSTVFQAAAEEFHIDVTYSAPHTPTDKGHVERMFGSINTLFTQYLPGYVGRSPEFRGYNVEKEDLLSVFALYELFDDWVLKVWQNRPHSGLRDRMNPNIKISPNQAYAAATQVSSTLLLPITTDGYIRLLQSEYRAITSTGIAYNNRQYDSEELHPLRNSKSNVPGKKGAWEIKVDPYQPLAIWVRSAQGKWIECRTRNEDAVLLPHLTSSEPEGQAEERNNMAVINAALSGTPMHLPLTEETDPADNPESADEGTEISIFNPEED</sequence>
<evidence type="ECO:0000259" key="2">
    <source>
        <dbReference type="PROSITE" id="PS50994"/>
    </source>
</evidence>
<keyword evidence="4" id="KW-1185">Reference proteome</keyword>
<dbReference type="InterPro" id="IPR012337">
    <property type="entry name" value="RNaseH-like_sf"/>
</dbReference>
<comment type="caution">
    <text evidence="3">The sequence shown here is derived from an EMBL/GenBank/DDBJ whole genome shotgun (WGS) entry which is preliminary data.</text>
</comment>
<dbReference type="Proteomes" id="UP000297604">
    <property type="component" value="Unassembled WGS sequence"/>
</dbReference>
<feature type="region of interest" description="Disordered" evidence="1">
    <location>
        <begin position="640"/>
        <end position="671"/>
    </location>
</feature>
<evidence type="ECO:0000313" key="4">
    <source>
        <dbReference type="Proteomes" id="UP000297604"/>
    </source>
</evidence>
<evidence type="ECO:0000313" key="3">
    <source>
        <dbReference type="EMBL" id="TFC23372.1"/>
    </source>
</evidence>
<dbReference type="InterPro" id="IPR015378">
    <property type="entry name" value="Transposase-like_Mu_C"/>
</dbReference>
<feature type="compositionally biased region" description="Acidic residues" evidence="1">
    <location>
        <begin position="646"/>
        <end position="661"/>
    </location>
</feature>
<dbReference type="PROSITE" id="PS50994">
    <property type="entry name" value="INTEGRASE"/>
    <property type="match status" value="1"/>
</dbReference>
<accession>A0ABY2IS22</accession>
<dbReference type="SUPFAM" id="SSF53098">
    <property type="entry name" value="Ribonuclease H-like"/>
    <property type="match status" value="1"/>
</dbReference>
<gene>
    <name evidence="3" type="ORF">E3O46_02055</name>
</gene>
<evidence type="ECO:0000256" key="1">
    <source>
        <dbReference type="SAM" id="MobiDB-lite"/>
    </source>
</evidence>
<organism evidence="3 4">
    <name type="scientific">Cryobacterium glucosi</name>
    <dbReference type="NCBI Taxonomy" id="1259175"/>
    <lineage>
        <taxon>Bacteria</taxon>
        <taxon>Bacillati</taxon>
        <taxon>Actinomycetota</taxon>
        <taxon>Actinomycetes</taxon>
        <taxon>Micrococcales</taxon>
        <taxon>Microbacteriaceae</taxon>
        <taxon>Cryobacterium</taxon>
    </lineage>
</organism>
<protein>
    <recommendedName>
        <fullName evidence="2">Integrase catalytic domain-containing protein</fullName>
    </recommendedName>
</protein>